<evidence type="ECO:0000313" key="3">
    <source>
        <dbReference type="Proteomes" id="UP000247980"/>
    </source>
</evidence>
<reference evidence="2 3" key="1">
    <citation type="submission" date="2018-05" db="EMBL/GenBank/DDBJ databases">
        <title>Genetic diversity of glacier-inhabiting Cryobacterium bacteria in China and description of Cryobacterium mengkeensis sp. nov. and Arthrobacter glacialis sp. nov.</title>
        <authorList>
            <person name="Liu Q."/>
            <person name="Xin Y.-H."/>
        </authorList>
    </citation>
    <scope>NUCLEOTIDE SEQUENCE [LARGE SCALE GENOMIC DNA]</scope>
    <source>
        <strain evidence="2 3">B7</strain>
    </source>
</reference>
<dbReference type="EMBL" id="QJVC01000021">
    <property type="protein sequence ID" value="PYI37499.1"/>
    <property type="molecule type" value="Genomic_DNA"/>
</dbReference>
<dbReference type="Pfam" id="PF04069">
    <property type="entry name" value="OpuAC"/>
    <property type="match status" value="1"/>
</dbReference>
<accession>A0A2V5ILG7</accession>
<organism evidence="2 3">
    <name type="scientific">Arthrobacter psychrolactophilus</name>
    <dbReference type="NCBI Taxonomy" id="92442"/>
    <lineage>
        <taxon>Bacteria</taxon>
        <taxon>Bacillati</taxon>
        <taxon>Actinomycetota</taxon>
        <taxon>Actinomycetes</taxon>
        <taxon>Micrococcales</taxon>
        <taxon>Micrococcaceae</taxon>
        <taxon>Arthrobacter</taxon>
    </lineage>
</organism>
<dbReference type="AlphaFoldDB" id="A0A2V5ILG7"/>
<dbReference type="Gene3D" id="3.40.190.10">
    <property type="entry name" value="Periplasmic binding protein-like II"/>
    <property type="match status" value="1"/>
</dbReference>
<evidence type="ECO:0000313" key="2">
    <source>
        <dbReference type="EMBL" id="PYI37499.1"/>
    </source>
</evidence>
<proteinExistence type="predicted"/>
<dbReference type="InterPro" id="IPR007210">
    <property type="entry name" value="ABC_Gly_betaine_transp_sub-bd"/>
</dbReference>
<dbReference type="Proteomes" id="UP000247980">
    <property type="component" value="Unassembled WGS sequence"/>
</dbReference>
<dbReference type="GO" id="GO:0022857">
    <property type="term" value="F:transmembrane transporter activity"/>
    <property type="evidence" value="ECO:0007669"/>
    <property type="project" value="InterPro"/>
</dbReference>
<gene>
    <name evidence="2" type="ORF">CVS30_15260</name>
</gene>
<dbReference type="Gene3D" id="3.40.190.120">
    <property type="entry name" value="Osmoprotection protein (prox), domain 2"/>
    <property type="match status" value="1"/>
</dbReference>
<protein>
    <recommendedName>
        <fullName evidence="1">ABC-type glycine betaine transport system substrate-binding domain-containing protein</fullName>
    </recommendedName>
</protein>
<dbReference type="OrthoDB" id="9781705at2"/>
<comment type="caution">
    <text evidence="2">The sequence shown here is derived from an EMBL/GenBank/DDBJ whole genome shotgun (WGS) entry which is preliminary data.</text>
</comment>
<name>A0A2V5ILG7_9MICC</name>
<feature type="domain" description="ABC-type glycine betaine transport system substrate-binding" evidence="1">
    <location>
        <begin position="85"/>
        <end position="341"/>
    </location>
</feature>
<keyword evidence="3" id="KW-1185">Reference proteome</keyword>
<evidence type="ECO:0000259" key="1">
    <source>
        <dbReference type="Pfam" id="PF04069"/>
    </source>
</evidence>
<dbReference type="GO" id="GO:0043190">
    <property type="term" value="C:ATP-binding cassette (ABC) transporter complex"/>
    <property type="evidence" value="ECO:0007669"/>
    <property type="project" value="InterPro"/>
</dbReference>
<dbReference type="SUPFAM" id="SSF53850">
    <property type="entry name" value="Periplasmic binding protein-like II"/>
    <property type="match status" value="1"/>
</dbReference>
<sequence length="349" mass="36599">MWRIWDKPTIVFSREATVSRSFMHRKNGHSKAVAALTVAVLLLGTATACTPEPIVSIPSASQAPGVTVLKVGTPQMPDGVDPSAGDLLAQVYAASLTAAGVEASVVPAPAVPGTLFSTMEQGSVDIVPVYSRVALLEASDTARGTTETPDEVLDALRSALPTTLTLLDPLKAEEQGSIVVTAVTAQKYQLKSLSDVGKICDQLAMGGSAGFKTAAHGLAGLGSDYNCIPKKYESLKPTLDYGDESILWALIRDEVQLAEIHASSPAIADNSLVVLSDPKELFPNQNIVPLVATQKVTAALQEVINKVSAALTDEELSNLARLAQDGHYATMNEAALAWLTQKGLVKASS</sequence>